<evidence type="ECO:0000313" key="5">
    <source>
        <dbReference type="Proteomes" id="UP000264006"/>
    </source>
</evidence>
<protein>
    <submittedName>
        <fullName evidence="4">Myo-inositol 2-dehydrogenase</fullName>
    </submittedName>
</protein>
<dbReference type="InterPro" id="IPR055170">
    <property type="entry name" value="GFO_IDH_MocA-like_dom"/>
</dbReference>
<feature type="domain" description="Gfo/Idh/MocA-like oxidoreductase N-terminal" evidence="2">
    <location>
        <begin position="26"/>
        <end position="139"/>
    </location>
</feature>
<dbReference type="AlphaFoldDB" id="A0A346XTF7"/>
<evidence type="ECO:0000256" key="1">
    <source>
        <dbReference type="ARBA" id="ARBA00023002"/>
    </source>
</evidence>
<dbReference type="SUPFAM" id="SSF51735">
    <property type="entry name" value="NAD(P)-binding Rossmann-fold domains"/>
    <property type="match status" value="1"/>
</dbReference>
<gene>
    <name evidence="4" type="ORF">DVS28_a0803</name>
</gene>
<dbReference type="RefSeq" id="WP_114590304.1">
    <property type="nucleotide sequence ID" value="NZ_CP031165.1"/>
</dbReference>
<dbReference type="GO" id="GO:0016491">
    <property type="term" value="F:oxidoreductase activity"/>
    <property type="evidence" value="ECO:0007669"/>
    <property type="project" value="UniProtKB-KW"/>
</dbReference>
<evidence type="ECO:0000259" key="2">
    <source>
        <dbReference type="Pfam" id="PF01408"/>
    </source>
</evidence>
<dbReference type="PANTHER" id="PTHR43818">
    <property type="entry name" value="BCDNA.GH03377"/>
    <property type="match status" value="1"/>
</dbReference>
<dbReference type="InterPro" id="IPR000683">
    <property type="entry name" value="Gfo/Idh/MocA-like_OxRdtase_N"/>
</dbReference>
<evidence type="ECO:0000313" key="4">
    <source>
        <dbReference type="EMBL" id="AXV05504.1"/>
    </source>
</evidence>
<dbReference type="Pfam" id="PF01408">
    <property type="entry name" value="GFO_IDH_MocA"/>
    <property type="match status" value="1"/>
</dbReference>
<dbReference type="KEGG" id="euz:DVS28_a0803"/>
<dbReference type="Proteomes" id="UP000264006">
    <property type="component" value="Chromosome"/>
</dbReference>
<reference evidence="4 5" key="1">
    <citation type="submission" date="2018-09" db="EMBL/GenBank/DDBJ databases">
        <title>Complete genome sequence of Euzebya sp. DY32-46 isolated from seawater of Pacific Ocean.</title>
        <authorList>
            <person name="Xu L."/>
            <person name="Wu Y.-H."/>
            <person name="Xu X.-W."/>
        </authorList>
    </citation>
    <scope>NUCLEOTIDE SEQUENCE [LARGE SCALE GENOMIC DNA]</scope>
    <source>
        <strain evidence="4 5">DY32-46</strain>
    </source>
</reference>
<proteinExistence type="predicted"/>
<dbReference type="InterPro" id="IPR050463">
    <property type="entry name" value="Gfo/Idh/MocA_oxidrdct_glycsds"/>
</dbReference>
<evidence type="ECO:0000259" key="3">
    <source>
        <dbReference type="Pfam" id="PF22725"/>
    </source>
</evidence>
<dbReference type="Gene3D" id="3.30.360.10">
    <property type="entry name" value="Dihydrodipicolinate Reductase, domain 2"/>
    <property type="match status" value="1"/>
</dbReference>
<dbReference type="InterPro" id="IPR036291">
    <property type="entry name" value="NAD(P)-bd_dom_sf"/>
</dbReference>
<keyword evidence="5" id="KW-1185">Reference proteome</keyword>
<sequence length="383" mass="40285">MDVETLADNGVEPLGSVAAAPAHTYRAGIIGGGFMGRVHARAVRVAGGRVVALASSSPDRAARAAADIGAERAVESVEALVGADDVDVVHVCTPNHLHHPVAMAAVAAGKHVVCEKPLATSPEEARELVDAVTANGLVGTVPFVYRFHPMVREARARVRSGEMGRVLLTHGSYLQDWLSNDADNNWRVDADLGGPSRAFADIGSHWCDLVEFVTGDRISALSGQMATIAPNRGGDGRVVTTEDMATVQFRTEAGVLGSVVISQVSPGRKNRLLLEISCSEGSLAFDQEQPERLWHGRRDASQDLLRDPDTLSAAAARYSRLPAGHAQGYQDCFDAFVADTGAAIGGAAPDGLPTFEDGLRSAHVVDAVLRSSAADGRWEAVCS</sequence>
<dbReference type="Pfam" id="PF22725">
    <property type="entry name" value="GFO_IDH_MocA_C3"/>
    <property type="match status" value="1"/>
</dbReference>
<dbReference type="SUPFAM" id="SSF55347">
    <property type="entry name" value="Glyceraldehyde-3-phosphate dehydrogenase-like, C-terminal domain"/>
    <property type="match status" value="1"/>
</dbReference>
<dbReference type="Gene3D" id="3.40.50.720">
    <property type="entry name" value="NAD(P)-binding Rossmann-like Domain"/>
    <property type="match status" value="1"/>
</dbReference>
<organism evidence="4 5">
    <name type="scientific">Euzebya pacifica</name>
    <dbReference type="NCBI Taxonomy" id="1608957"/>
    <lineage>
        <taxon>Bacteria</taxon>
        <taxon>Bacillati</taxon>
        <taxon>Actinomycetota</taxon>
        <taxon>Nitriliruptoria</taxon>
        <taxon>Euzebyales</taxon>
    </lineage>
</organism>
<dbReference type="GO" id="GO:0000166">
    <property type="term" value="F:nucleotide binding"/>
    <property type="evidence" value="ECO:0007669"/>
    <property type="project" value="InterPro"/>
</dbReference>
<accession>A0A346XTF7</accession>
<keyword evidence="1" id="KW-0560">Oxidoreductase</keyword>
<dbReference type="EMBL" id="CP031165">
    <property type="protein sequence ID" value="AXV05504.1"/>
    <property type="molecule type" value="Genomic_DNA"/>
</dbReference>
<name>A0A346XTF7_9ACTN</name>
<feature type="domain" description="GFO/IDH/MocA-like oxidoreductase" evidence="3">
    <location>
        <begin position="151"/>
        <end position="283"/>
    </location>
</feature>
<dbReference type="PANTHER" id="PTHR43818:SF11">
    <property type="entry name" value="BCDNA.GH03377"/>
    <property type="match status" value="1"/>
</dbReference>
<dbReference type="OrthoDB" id="9792085at2"/>